<dbReference type="InterPro" id="IPR029058">
    <property type="entry name" value="AB_hydrolase_fold"/>
</dbReference>
<sequence>MSKPNIVLLHGFLGAASDWQPLSDLLPEINCVALDLPGHGNAQNQQLRHMADFPVWLQQQLTLRDIRQYHLLGYSLGGRLALQFAATHPAGLQSLLLENAHPGLNSPAERQNRAKADAQWARRFYREALPDVLADWYQQPVFSDLSPQERTLLIAERSQNTGRSLARMLCRCSLARQADYQGWIKTTSLPMLYLCGEQDLKFRTVGEQLAATNPQLQLTCLAGGHNLHRATPDSMAAVIRQWLNAFTF</sequence>
<keyword evidence="2 3" id="KW-0456">Lyase</keyword>
<dbReference type="ESTHER" id="tolat-c4l9g2">
    <property type="family name" value="MenH_SHCHC"/>
</dbReference>
<dbReference type="Gene3D" id="3.40.50.1820">
    <property type="entry name" value="alpha/beta hydrolase"/>
    <property type="match status" value="1"/>
</dbReference>
<dbReference type="STRING" id="595494.Tola_0432"/>
<dbReference type="eggNOG" id="COG0596">
    <property type="taxonomic scope" value="Bacteria"/>
</dbReference>
<dbReference type="NCBIfam" id="NF008340">
    <property type="entry name" value="PRK11126.1"/>
    <property type="match status" value="1"/>
</dbReference>
<evidence type="ECO:0000313" key="6">
    <source>
        <dbReference type="Proteomes" id="UP000009073"/>
    </source>
</evidence>
<dbReference type="AlphaFoldDB" id="C4L9G2"/>
<dbReference type="GO" id="GO:0016787">
    <property type="term" value="F:hydrolase activity"/>
    <property type="evidence" value="ECO:0007669"/>
    <property type="project" value="UniProtKB-KW"/>
</dbReference>
<dbReference type="Proteomes" id="UP000009073">
    <property type="component" value="Chromosome"/>
</dbReference>
<evidence type="ECO:0000256" key="3">
    <source>
        <dbReference type="HAMAP-Rule" id="MF_01660"/>
    </source>
</evidence>
<dbReference type="HOGENOM" id="CLU_020336_38_1_6"/>
<protein>
    <recommendedName>
        <fullName evidence="3">Putative 2-succinyl-6-hydroxy-2,4-cyclohexadiene-1-carboxylate synthase</fullName>
        <shortName evidence="3">SHCHC synthase</shortName>
        <ecNumber evidence="3">4.2.99.20</ecNumber>
    </recommendedName>
</protein>
<comment type="pathway">
    <text evidence="3">Quinol/quinone metabolism; menaquinone biosynthesis.</text>
</comment>
<dbReference type="EC" id="4.2.99.20" evidence="3"/>
<organism evidence="5 6">
    <name type="scientific">Tolumonas auensis (strain DSM 9187 / NBRC 110442 / TA 4)</name>
    <dbReference type="NCBI Taxonomy" id="595494"/>
    <lineage>
        <taxon>Bacteria</taxon>
        <taxon>Pseudomonadati</taxon>
        <taxon>Pseudomonadota</taxon>
        <taxon>Gammaproteobacteria</taxon>
        <taxon>Aeromonadales</taxon>
        <taxon>Aeromonadaceae</taxon>
        <taxon>Tolumonas</taxon>
    </lineage>
</organism>
<dbReference type="HAMAP" id="MF_01660">
    <property type="entry name" value="MenH"/>
    <property type="match status" value="1"/>
</dbReference>
<evidence type="ECO:0000313" key="5">
    <source>
        <dbReference type="EMBL" id="ACQ92061.1"/>
    </source>
</evidence>
<comment type="catalytic activity">
    <reaction evidence="3">
        <text>5-enolpyruvoyl-6-hydroxy-2-succinyl-cyclohex-3-ene-1-carboxylate = (1R,6R)-6-hydroxy-2-succinyl-cyclohexa-2,4-diene-1-carboxylate + pyruvate</text>
        <dbReference type="Rhea" id="RHEA:25597"/>
        <dbReference type="ChEBI" id="CHEBI:15361"/>
        <dbReference type="ChEBI" id="CHEBI:58689"/>
        <dbReference type="ChEBI" id="CHEBI:58818"/>
        <dbReference type="EC" id="4.2.99.20"/>
    </reaction>
</comment>
<feature type="domain" description="AB hydrolase-1" evidence="4">
    <location>
        <begin position="4"/>
        <end position="228"/>
    </location>
</feature>
<dbReference type="SUPFAM" id="SSF53474">
    <property type="entry name" value="alpha/beta-Hydrolases"/>
    <property type="match status" value="1"/>
</dbReference>
<comment type="function">
    <text evidence="3">Catalyzes a proton abstraction reaction that results in 2,5-elimination of pyruvate from 2-succinyl-5-enolpyruvyl-6-hydroxy-3-cyclohexene-1-carboxylate (SEPHCHC) and the formation of 2-succinyl-6-hydroxy-2,4-cyclohexadiene-1-carboxylate (SHCHC).</text>
</comment>
<dbReference type="KEGG" id="tau:Tola_0432"/>
<evidence type="ECO:0000256" key="2">
    <source>
        <dbReference type="ARBA" id="ARBA00023239"/>
    </source>
</evidence>
<evidence type="ECO:0000256" key="1">
    <source>
        <dbReference type="ARBA" id="ARBA00022428"/>
    </source>
</evidence>
<dbReference type="GO" id="GO:0009234">
    <property type="term" value="P:menaquinone biosynthetic process"/>
    <property type="evidence" value="ECO:0007669"/>
    <property type="project" value="UniProtKB-UniRule"/>
</dbReference>
<dbReference type="InterPro" id="IPR022485">
    <property type="entry name" value="SHCHC_synthase_MenH"/>
</dbReference>
<dbReference type="RefSeq" id="WP_012728660.1">
    <property type="nucleotide sequence ID" value="NC_012691.1"/>
</dbReference>
<name>C4L9G2_TOLAT</name>
<dbReference type="MEROPS" id="S33.996"/>
<reference evidence="5 6" key="2">
    <citation type="journal article" date="2011" name="Stand. Genomic Sci.">
        <title>Complete genome sequence of Tolumonas auensis type strain (TA 4).</title>
        <authorList>
            <person name="Chertkov O."/>
            <person name="Copeland A."/>
            <person name="Lucas S."/>
            <person name="Lapidus A."/>
            <person name="Berry K.W."/>
            <person name="Detter J.C."/>
            <person name="Del Rio T.G."/>
            <person name="Hammon N."/>
            <person name="Dalin E."/>
            <person name="Tice H."/>
            <person name="Pitluck S."/>
            <person name="Richardson P."/>
            <person name="Bruce D."/>
            <person name="Goodwin L."/>
            <person name="Han C."/>
            <person name="Tapia R."/>
            <person name="Saunders E."/>
            <person name="Schmutz J."/>
            <person name="Brettin T."/>
            <person name="Larimer F."/>
            <person name="Land M."/>
            <person name="Hauser L."/>
            <person name="Spring S."/>
            <person name="Rohde M."/>
            <person name="Kyrpides N.C."/>
            <person name="Ivanova N."/>
            <person name="Goker M."/>
            <person name="Beller H.R."/>
            <person name="Klenk H.P."/>
            <person name="Woyke T."/>
        </authorList>
    </citation>
    <scope>NUCLEOTIDE SEQUENCE [LARGE SCALE GENOMIC DNA]</scope>
    <source>
        <strain evidence="6">DSM 9187 / TA4</strain>
    </source>
</reference>
<dbReference type="PANTHER" id="PTHR42916:SF1">
    <property type="entry name" value="PROTEIN PHYLLO, CHLOROPLASTIC"/>
    <property type="match status" value="1"/>
</dbReference>
<dbReference type="InterPro" id="IPR000073">
    <property type="entry name" value="AB_hydrolase_1"/>
</dbReference>
<dbReference type="UniPathway" id="UPA01057">
    <property type="reaction ID" value="UER00900"/>
</dbReference>
<keyword evidence="6" id="KW-1185">Reference proteome</keyword>
<dbReference type="PRINTS" id="PR00111">
    <property type="entry name" value="ABHYDROLASE"/>
</dbReference>
<comment type="pathway">
    <text evidence="3">Quinol/quinone metabolism; 1,4-dihydroxy-2-naphthoate biosynthesis; 1,4-dihydroxy-2-naphthoate from chorismate: step 3/7.</text>
</comment>
<comment type="similarity">
    <text evidence="3">Belongs to the AB hydrolase superfamily. MenH family.</text>
</comment>
<evidence type="ECO:0000259" key="4">
    <source>
        <dbReference type="Pfam" id="PF00561"/>
    </source>
</evidence>
<gene>
    <name evidence="3" type="primary">menH</name>
    <name evidence="5" type="ordered locus">Tola_0432</name>
</gene>
<keyword evidence="1 3" id="KW-0474">Menaquinone biosynthesis</keyword>
<dbReference type="PANTHER" id="PTHR42916">
    <property type="entry name" value="2-SUCCINYL-5-ENOLPYRUVYL-6-HYDROXY-3-CYCLOHEXENE-1-CARBOXYLATE SYNTHASE"/>
    <property type="match status" value="1"/>
</dbReference>
<comment type="subunit">
    <text evidence="3">Monomer.</text>
</comment>
<keyword evidence="5" id="KW-0378">Hydrolase</keyword>
<accession>C4L9G2</accession>
<reference evidence="6" key="1">
    <citation type="submission" date="2009-05" db="EMBL/GenBank/DDBJ databases">
        <title>Complete sequence of Tolumonas auensis DSM 9187.</title>
        <authorList>
            <consortium name="US DOE Joint Genome Institute"/>
            <person name="Lucas S."/>
            <person name="Copeland A."/>
            <person name="Lapidus A."/>
            <person name="Glavina del Rio T."/>
            <person name="Tice H."/>
            <person name="Bruce D."/>
            <person name="Goodwin L."/>
            <person name="Pitluck S."/>
            <person name="Chertkov O."/>
            <person name="Brettin T."/>
            <person name="Detter J.C."/>
            <person name="Han C."/>
            <person name="Larimer F."/>
            <person name="Land M."/>
            <person name="Hauser L."/>
            <person name="Kyrpides N."/>
            <person name="Mikhailova N."/>
            <person name="Spring S."/>
            <person name="Beller H."/>
        </authorList>
    </citation>
    <scope>NUCLEOTIDE SEQUENCE [LARGE SCALE GENOMIC DNA]</scope>
    <source>
        <strain evidence="6">DSM 9187 / TA4</strain>
    </source>
</reference>
<dbReference type="EMBL" id="CP001616">
    <property type="protein sequence ID" value="ACQ92061.1"/>
    <property type="molecule type" value="Genomic_DNA"/>
</dbReference>
<dbReference type="GO" id="GO:0070205">
    <property type="term" value="F:2-succinyl-6-hydroxy-2,4-cyclohexadiene-1-carboxylate synthase activity"/>
    <property type="evidence" value="ECO:0007669"/>
    <property type="project" value="UniProtKB-UniRule"/>
</dbReference>
<dbReference type="NCBIfam" id="TIGR03695">
    <property type="entry name" value="menH_SHCHC"/>
    <property type="match status" value="1"/>
</dbReference>
<dbReference type="Pfam" id="PF00561">
    <property type="entry name" value="Abhydrolase_1"/>
    <property type="match status" value="1"/>
</dbReference>
<dbReference type="UniPathway" id="UPA00079"/>
<proteinExistence type="inferred from homology"/>